<organism evidence="8 11">
    <name type="scientific">Natronoglomus mannanivorans</name>
    <dbReference type="NCBI Taxonomy" id="2979990"/>
    <lineage>
        <taxon>Archaea</taxon>
        <taxon>Methanobacteriati</taxon>
        <taxon>Methanobacteriota</taxon>
        <taxon>Stenosarchaea group</taxon>
        <taxon>Halobacteria</taxon>
        <taxon>Halobacteriales</taxon>
        <taxon>Natrialbaceae</taxon>
        <taxon>Natronoglomus</taxon>
    </lineage>
</organism>
<dbReference type="GO" id="GO:0016020">
    <property type="term" value="C:membrane"/>
    <property type="evidence" value="ECO:0007669"/>
    <property type="project" value="UniProtKB-SubCell"/>
</dbReference>
<dbReference type="Proteomes" id="UP001321018">
    <property type="component" value="Unassembled WGS sequence"/>
</dbReference>
<feature type="transmembrane region" description="Helical" evidence="7">
    <location>
        <begin position="313"/>
        <end position="337"/>
    </location>
</feature>
<accession>A0AAP2YW04</accession>
<dbReference type="Pfam" id="PF01594">
    <property type="entry name" value="AI-2E_transport"/>
    <property type="match status" value="1"/>
</dbReference>
<protein>
    <submittedName>
        <fullName evidence="8">AI-2E family transporter</fullName>
    </submittedName>
</protein>
<feature type="compositionally biased region" description="Basic and acidic residues" evidence="6">
    <location>
        <begin position="412"/>
        <end position="432"/>
    </location>
</feature>
<evidence type="ECO:0000256" key="1">
    <source>
        <dbReference type="ARBA" id="ARBA00004141"/>
    </source>
</evidence>
<evidence type="ECO:0000313" key="8">
    <source>
        <dbReference type="EMBL" id="MCU4740355.1"/>
    </source>
</evidence>
<feature type="transmembrane region" description="Helical" evidence="7">
    <location>
        <begin position="12"/>
        <end position="45"/>
    </location>
</feature>
<dbReference type="RefSeq" id="WP_338002189.1">
    <property type="nucleotide sequence ID" value="NZ_JAOPKA010000001.1"/>
</dbReference>
<feature type="transmembrane region" description="Helical" evidence="7">
    <location>
        <begin position="275"/>
        <end position="293"/>
    </location>
</feature>
<keyword evidence="3 7" id="KW-0812">Transmembrane</keyword>
<comment type="caution">
    <text evidence="8">The sequence shown here is derived from an EMBL/GenBank/DDBJ whole genome shotgun (WGS) entry which is preliminary data.</text>
</comment>
<evidence type="ECO:0000256" key="2">
    <source>
        <dbReference type="ARBA" id="ARBA00009773"/>
    </source>
</evidence>
<feature type="transmembrane region" description="Helical" evidence="7">
    <location>
        <begin position="142"/>
        <end position="164"/>
    </location>
</feature>
<keyword evidence="10" id="KW-1185">Reference proteome</keyword>
<feature type="transmembrane region" description="Helical" evidence="7">
    <location>
        <begin position="57"/>
        <end position="81"/>
    </location>
</feature>
<evidence type="ECO:0000256" key="6">
    <source>
        <dbReference type="SAM" id="MobiDB-lite"/>
    </source>
</evidence>
<comment type="subcellular location">
    <subcellularLocation>
        <location evidence="1">Membrane</location>
        <topology evidence="1">Multi-pass membrane protein</topology>
    </subcellularLocation>
</comment>
<evidence type="ECO:0000256" key="4">
    <source>
        <dbReference type="ARBA" id="ARBA00022989"/>
    </source>
</evidence>
<feature type="compositionally biased region" description="Acidic residues" evidence="6">
    <location>
        <begin position="402"/>
        <end position="411"/>
    </location>
</feature>
<dbReference type="Proteomes" id="UP001320972">
    <property type="component" value="Unassembled WGS sequence"/>
</dbReference>
<reference evidence="8 10" key="1">
    <citation type="submission" date="2022-09" db="EMBL/GenBank/DDBJ databases">
        <title>Enrichment on poylsaccharides allowed isolation of novel metabolic and taxonomic groups of Haloarchaea.</title>
        <authorList>
            <person name="Sorokin D.Y."/>
            <person name="Elcheninov A.G."/>
            <person name="Khizhniak T.V."/>
            <person name="Kolganova T.V."/>
            <person name="Kublanov I.V."/>
        </authorList>
    </citation>
    <scope>NUCLEOTIDE SEQUENCE</scope>
    <source>
        <strain evidence="9 10">AArc-m2/3/4</strain>
        <strain evidence="8">AArc-xg1-1</strain>
    </source>
</reference>
<evidence type="ECO:0000256" key="5">
    <source>
        <dbReference type="ARBA" id="ARBA00023136"/>
    </source>
</evidence>
<dbReference type="EMBL" id="JAOPKB010000001">
    <property type="protein sequence ID" value="MCU4971510.1"/>
    <property type="molecule type" value="Genomic_DNA"/>
</dbReference>
<keyword evidence="4 7" id="KW-1133">Transmembrane helix</keyword>
<dbReference type="InterPro" id="IPR002549">
    <property type="entry name" value="AI-2E-like"/>
</dbReference>
<name>A0AAP2YW04_9EURY</name>
<evidence type="ECO:0000256" key="3">
    <source>
        <dbReference type="ARBA" id="ARBA00022692"/>
    </source>
</evidence>
<evidence type="ECO:0000313" key="11">
    <source>
        <dbReference type="Proteomes" id="UP001321018"/>
    </source>
</evidence>
<evidence type="ECO:0000256" key="7">
    <source>
        <dbReference type="SAM" id="Phobius"/>
    </source>
</evidence>
<feature type="region of interest" description="Disordered" evidence="6">
    <location>
        <begin position="366"/>
        <end position="432"/>
    </location>
</feature>
<evidence type="ECO:0000313" key="9">
    <source>
        <dbReference type="EMBL" id="MCU4971510.1"/>
    </source>
</evidence>
<sequence length="432" mass="47557">MLGGYQFDRTRAPWWVLGALIAGVLLYILYTFIGTFVFGLFLYYATRPVYQRLVKRLGSRALAAVVSLITLAIPFMLLLAYTAAVAVQELSAAVGEDGFETLEEALEPYLDISELVSDPEQLLTSPASTDIVNTLLDNAPAYIGFFGTGALHVFVMLALAYYLLKDDHLLARWFLQTFGDDEAVLESYCTEIDRDFQNVFFGNILNAFITAIVGAFVFSVLNVWAPPAVAVPYAVLVGVLCGAASLIPVVGMKLVYVPVAIYLFVRAFMMAPTELVWFPLVFLVVAFVLVDFIPDMIIRPYVSGRDLHLGSIMLAYILGPLLFGWYGIFLGPMLLIVTVHFVREVLPVLVSETPIRPYSIDPAVARIPRDPSDESEVGPDLEAATAALEAESESSSSRELESESESELETESEPKSERERMGGGEDENGNRK</sequence>
<keyword evidence="5 7" id="KW-0472">Membrane</keyword>
<dbReference type="AlphaFoldDB" id="A0AAP2YW04"/>
<proteinExistence type="inferred from homology"/>
<dbReference type="EMBL" id="JAOPKA010000001">
    <property type="protein sequence ID" value="MCU4740355.1"/>
    <property type="molecule type" value="Genomic_DNA"/>
</dbReference>
<comment type="similarity">
    <text evidence="2">Belongs to the autoinducer-2 exporter (AI-2E) (TC 2.A.86) family.</text>
</comment>
<feature type="compositionally biased region" description="Low complexity" evidence="6">
    <location>
        <begin position="381"/>
        <end position="395"/>
    </location>
</feature>
<gene>
    <name evidence="9" type="ORF">OB955_01975</name>
    <name evidence="8" type="ORF">OB960_02965</name>
</gene>
<dbReference type="PANTHER" id="PTHR21716">
    <property type="entry name" value="TRANSMEMBRANE PROTEIN"/>
    <property type="match status" value="1"/>
</dbReference>
<evidence type="ECO:0000313" key="10">
    <source>
        <dbReference type="Proteomes" id="UP001320972"/>
    </source>
</evidence>
<feature type="transmembrane region" description="Helical" evidence="7">
    <location>
        <begin position="204"/>
        <end position="224"/>
    </location>
</feature>
<dbReference type="PANTHER" id="PTHR21716:SF4">
    <property type="entry name" value="TRANSMEMBRANE PROTEIN 245"/>
    <property type="match status" value="1"/>
</dbReference>
<feature type="transmembrane region" description="Helical" evidence="7">
    <location>
        <begin position="230"/>
        <end position="263"/>
    </location>
</feature>